<dbReference type="OrthoDB" id="340431at2759"/>
<dbReference type="EMBL" id="JANBUW010000037">
    <property type="protein sequence ID" value="KAJ2850274.1"/>
    <property type="molecule type" value="Genomic_DNA"/>
</dbReference>
<dbReference type="PROSITE" id="PS51916">
    <property type="entry name" value="DEUBAD"/>
    <property type="match status" value="1"/>
</dbReference>
<dbReference type="AlphaFoldDB" id="A0A9W8I814"/>
<dbReference type="GO" id="GO:0005737">
    <property type="term" value="C:cytoplasm"/>
    <property type="evidence" value="ECO:0007669"/>
    <property type="project" value="UniProtKB-SubCell"/>
</dbReference>
<dbReference type="InterPro" id="IPR044867">
    <property type="entry name" value="DEUBAD_dom"/>
</dbReference>
<dbReference type="InterPro" id="IPR032368">
    <property type="entry name" value="RPN13_DEUBAD"/>
</dbReference>
<reference evidence="9" key="1">
    <citation type="submission" date="2022-07" db="EMBL/GenBank/DDBJ databases">
        <title>Phylogenomic reconstructions and comparative analyses of Kickxellomycotina fungi.</title>
        <authorList>
            <person name="Reynolds N.K."/>
            <person name="Stajich J.E."/>
            <person name="Barry K."/>
            <person name="Grigoriev I.V."/>
            <person name="Crous P."/>
            <person name="Smith M.E."/>
        </authorList>
    </citation>
    <scope>NUCLEOTIDE SEQUENCE</scope>
    <source>
        <strain evidence="9">NRRL 1566</strain>
    </source>
</reference>
<dbReference type="PANTHER" id="PTHR12225:SF0">
    <property type="entry name" value="PROTEASOMAL UBIQUITIN RECEPTOR ADRM1"/>
    <property type="match status" value="1"/>
</dbReference>
<accession>A0A9W8I814</accession>
<protein>
    <recommendedName>
        <fullName evidence="11">Adhesion regulating molecule</fullName>
    </recommendedName>
</protein>
<dbReference type="GO" id="GO:0005634">
    <property type="term" value="C:nucleus"/>
    <property type="evidence" value="ECO:0007669"/>
    <property type="project" value="UniProtKB-SubCell"/>
</dbReference>
<evidence type="ECO:0000256" key="3">
    <source>
        <dbReference type="ARBA" id="ARBA00022490"/>
    </source>
</evidence>
<dbReference type="PANTHER" id="PTHR12225">
    <property type="entry name" value="ADHESION REGULATING MOLECULE 1 110 KDA CELL MEMBRANE GLYCOPROTEIN"/>
    <property type="match status" value="1"/>
</dbReference>
<keyword evidence="4" id="KW-0647">Proteasome</keyword>
<comment type="subcellular location">
    <subcellularLocation>
        <location evidence="2">Cytoplasm</location>
    </subcellularLocation>
    <subcellularLocation>
        <location evidence="1">Nucleus</location>
    </subcellularLocation>
</comment>
<gene>
    <name evidence="9" type="ORF">IWW36_002022</name>
</gene>
<dbReference type="InterPro" id="IPR038108">
    <property type="entry name" value="RPN13_DEUBAD_sf"/>
</dbReference>
<dbReference type="Gene3D" id="2.30.29.70">
    <property type="entry name" value="Proteasomal ubiquitin receptor Rpn13/ADRM1"/>
    <property type="match status" value="1"/>
</dbReference>
<dbReference type="Proteomes" id="UP001139887">
    <property type="component" value="Unassembled WGS sequence"/>
</dbReference>
<dbReference type="GO" id="GO:0008541">
    <property type="term" value="C:proteasome regulatory particle, lid subcomplex"/>
    <property type="evidence" value="ECO:0007669"/>
    <property type="project" value="TreeGrafter"/>
</dbReference>
<evidence type="ECO:0000256" key="2">
    <source>
        <dbReference type="ARBA" id="ARBA00004496"/>
    </source>
</evidence>
<evidence type="ECO:0008006" key="11">
    <source>
        <dbReference type="Google" id="ProtNLM"/>
    </source>
</evidence>
<keyword evidence="10" id="KW-1185">Reference proteome</keyword>
<evidence type="ECO:0000256" key="6">
    <source>
        <dbReference type="SAM" id="MobiDB-lite"/>
    </source>
</evidence>
<evidence type="ECO:0000256" key="5">
    <source>
        <dbReference type="ARBA" id="ARBA00023242"/>
    </source>
</evidence>
<organism evidence="9 10">
    <name type="scientific">Coemansia brasiliensis</name>
    <dbReference type="NCBI Taxonomy" id="2650707"/>
    <lineage>
        <taxon>Eukaryota</taxon>
        <taxon>Fungi</taxon>
        <taxon>Fungi incertae sedis</taxon>
        <taxon>Zoopagomycota</taxon>
        <taxon>Kickxellomycotina</taxon>
        <taxon>Kickxellomycetes</taxon>
        <taxon>Kickxellales</taxon>
        <taxon>Kickxellaceae</taxon>
        <taxon>Coemansia</taxon>
    </lineage>
</organism>
<feature type="compositionally biased region" description="Basic and acidic residues" evidence="6">
    <location>
        <begin position="160"/>
        <end position="183"/>
    </location>
</feature>
<feature type="compositionally biased region" description="Basic and acidic residues" evidence="6">
    <location>
        <begin position="345"/>
        <end position="364"/>
    </location>
</feature>
<feature type="compositionally biased region" description="Polar residues" evidence="6">
    <location>
        <begin position="1"/>
        <end position="12"/>
    </location>
</feature>
<feature type="region of interest" description="Disordered" evidence="6">
    <location>
        <begin position="160"/>
        <end position="224"/>
    </location>
</feature>
<dbReference type="InterPro" id="IPR006773">
    <property type="entry name" value="Rpn13/ADRM1"/>
</dbReference>
<feature type="domain" description="Pru" evidence="8">
    <location>
        <begin position="24"/>
        <end position="139"/>
    </location>
</feature>
<comment type="caution">
    <text evidence="9">The sequence shown here is derived from an EMBL/GenBank/DDBJ whole genome shotgun (WGS) entry which is preliminary data.</text>
</comment>
<evidence type="ECO:0000259" key="7">
    <source>
        <dbReference type="PROSITE" id="PS51916"/>
    </source>
</evidence>
<feature type="region of interest" description="Disordered" evidence="6">
    <location>
        <begin position="1"/>
        <end position="22"/>
    </location>
</feature>
<evidence type="ECO:0000259" key="8">
    <source>
        <dbReference type="PROSITE" id="PS51917"/>
    </source>
</evidence>
<dbReference type="GO" id="GO:0061133">
    <property type="term" value="F:endopeptidase activator activity"/>
    <property type="evidence" value="ECO:0007669"/>
    <property type="project" value="TreeGrafter"/>
</dbReference>
<dbReference type="PROSITE" id="PS51917">
    <property type="entry name" value="PRU"/>
    <property type="match status" value="1"/>
</dbReference>
<feature type="region of interest" description="Disordered" evidence="6">
    <location>
        <begin position="343"/>
        <end position="364"/>
    </location>
</feature>
<name>A0A9W8I814_9FUNG</name>
<dbReference type="Pfam" id="PF16550">
    <property type="entry name" value="RPN13_C"/>
    <property type="match status" value="1"/>
</dbReference>
<evidence type="ECO:0000313" key="10">
    <source>
        <dbReference type="Proteomes" id="UP001139887"/>
    </source>
</evidence>
<evidence type="ECO:0000256" key="1">
    <source>
        <dbReference type="ARBA" id="ARBA00004123"/>
    </source>
</evidence>
<dbReference type="GO" id="GO:0070628">
    <property type="term" value="F:proteasome binding"/>
    <property type="evidence" value="ECO:0007669"/>
    <property type="project" value="TreeGrafter"/>
</dbReference>
<evidence type="ECO:0000256" key="4">
    <source>
        <dbReference type="ARBA" id="ARBA00022942"/>
    </source>
</evidence>
<keyword evidence="5" id="KW-0539">Nucleus</keyword>
<keyword evidence="3" id="KW-0963">Cytoplasm</keyword>
<feature type="domain" description="DEUBAD" evidence="7">
    <location>
        <begin position="245"/>
        <end position="350"/>
    </location>
</feature>
<dbReference type="InterPro" id="IPR038633">
    <property type="entry name" value="Rpn13/ADRM1_Pru_sf"/>
</dbReference>
<evidence type="ECO:0000313" key="9">
    <source>
        <dbReference type="EMBL" id="KAJ2850274.1"/>
    </source>
</evidence>
<sequence length="364" mass="40061">MATPLFSQQPQRGGSGFGSKSGGTVPDSLIEFKAGRLFRDGETNWVRPDTRRGLCFIKKYEDGIKQFCWKERSSGAAVEEELLVFPGDVYLEKVAQSRGRVFVLKFHSSSQRLFFWLQESDASEDLALMRRVNAILGSEDEFMEESNEDVRSWLTRNESREGEVLSHHREQSALARESSDLSRDSLPLAQVGGVPDSSVRRASQAQPGDDVQGTSPHGMGPSQLSSLRQLLSSIQVPEGYSGGSTVDGSSQMHLADVLTPANLREVLEDDHIRSSLFPTLPDDLPKSKQALDRVIRSPQFQQALNSLSYVLESGQMAPLVVQLGLDPEAGTSVNAFLKAIQTQLQKDKADRDAASSKDDDVSME</sequence>
<dbReference type="Pfam" id="PF04683">
    <property type="entry name" value="Rpn13_ADRM1_Pru"/>
    <property type="match status" value="1"/>
</dbReference>
<proteinExistence type="predicted"/>
<dbReference type="InterPro" id="IPR044868">
    <property type="entry name" value="Rpn13/ADRM1_Pru"/>
</dbReference>
<dbReference type="Gene3D" id="1.10.2020.20">
    <property type="match status" value="1"/>
</dbReference>